<gene>
    <name evidence="1" type="ORF">BCV71DRAFT_161772</name>
</gene>
<proteinExistence type="predicted"/>
<feature type="non-terminal residue" evidence="1">
    <location>
        <position position="77"/>
    </location>
</feature>
<sequence>SWHFVFNCPNKQFIWKTIWEQHFDSPFSATALSRTLFNFQFPQLKQQYDPPALVILGHALASVWRHHWAMVFDHQPF</sequence>
<protein>
    <recommendedName>
        <fullName evidence="3">Reverse transcriptase zinc-binding domain-containing protein</fullName>
    </recommendedName>
</protein>
<dbReference type="Proteomes" id="UP000242381">
    <property type="component" value="Unassembled WGS sequence"/>
</dbReference>
<evidence type="ECO:0000313" key="1">
    <source>
        <dbReference type="EMBL" id="ORE15002.1"/>
    </source>
</evidence>
<organism evidence="1 2">
    <name type="scientific">Rhizopus microsporus</name>
    <dbReference type="NCBI Taxonomy" id="58291"/>
    <lineage>
        <taxon>Eukaryota</taxon>
        <taxon>Fungi</taxon>
        <taxon>Fungi incertae sedis</taxon>
        <taxon>Mucoromycota</taxon>
        <taxon>Mucoromycotina</taxon>
        <taxon>Mucoromycetes</taxon>
        <taxon>Mucorales</taxon>
        <taxon>Mucorineae</taxon>
        <taxon>Rhizopodaceae</taxon>
        <taxon>Rhizopus</taxon>
    </lineage>
</organism>
<feature type="non-terminal residue" evidence="1">
    <location>
        <position position="1"/>
    </location>
</feature>
<name>A0A1X0RSG3_RHIZD</name>
<evidence type="ECO:0000313" key="2">
    <source>
        <dbReference type="Proteomes" id="UP000242381"/>
    </source>
</evidence>
<dbReference type="EMBL" id="KV921443">
    <property type="protein sequence ID" value="ORE15002.1"/>
    <property type="molecule type" value="Genomic_DNA"/>
</dbReference>
<dbReference type="OMA" id="FINNCIP"/>
<reference evidence="1 2" key="1">
    <citation type="journal article" date="2016" name="Proc. Natl. Acad. Sci. U.S.A.">
        <title>Lipid metabolic changes in an early divergent fungus govern the establishment of a mutualistic symbiosis with endobacteria.</title>
        <authorList>
            <person name="Lastovetsky O.A."/>
            <person name="Gaspar M.L."/>
            <person name="Mondo S.J."/>
            <person name="LaButti K.M."/>
            <person name="Sandor L."/>
            <person name="Grigoriev I.V."/>
            <person name="Henry S.A."/>
            <person name="Pawlowska T.E."/>
        </authorList>
    </citation>
    <scope>NUCLEOTIDE SEQUENCE [LARGE SCALE GENOMIC DNA]</scope>
    <source>
        <strain evidence="1 2">ATCC 11559</strain>
    </source>
</reference>
<dbReference type="AlphaFoldDB" id="A0A1X0RSG3"/>
<evidence type="ECO:0008006" key="3">
    <source>
        <dbReference type="Google" id="ProtNLM"/>
    </source>
</evidence>
<accession>A0A1X0RSG3</accession>